<keyword evidence="2" id="KW-1185">Reference proteome</keyword>
<dbReference type="RefSeq" id="WP_013166014.1">
    <property type="nucleotide sequence ID" value="NC_014217.1"/>
</dbReference>
<dbReference type="PANTHER" id="PTHR43883">
    <property type="entry name" value="SLR0207 PROTEIN"/>
    <property type="match status" value="1"/>
</dbReference>
<accession>D7A7R1</accession>
<protein>
    <recommendedName>
        <fullName evidence="3">Aminoglycoside phosphotransferase domain-containing protein</fullName>
    </recommendedName>
</protein>
<reference evidence="1 2" key="1">
    <citation type="journal article" date="2012" name="Stand. Genomic Sci.">
        <title>Complete genome sequence of the facultatively chemolithoautotrophic and methylotrophic alpha Proteobacterium Starkeya novella type strain (ATCC 8093(T)).</title>
        <authorList>
            <person name="Kappler U."/>
            <person name="Davenport K."/>
            <person name="Beatson S."/>
            <person name="Lucas S."/>
            <person name="Lapidus A."/>
            <person name="Copeland A."/>
            <person name="Berry K.W."/>
            <person name="Glavina Del Rio T."/>
            <person name="Hammon N."/>
            <person name="Dalin E."/>
            <person name="Tice H."/>
            <person name="Pitluck S."/>
            <person name="Richardson P."/>
            <person name="Bruce D."/>
            <person name="Goodwin L.A."/>
            <person name="Han C."/>
            <person name="Tapia R."/>
            <person name="Detter J.C."/>
            <person name="Chang Y.J."/>
            <person name="Jeffries C.D."/>
            <person name="Land M."/>
            <person name="Hauser L."/>
            <person name="Kyrpides N.C."/>
            <person name="Goker M."/>
            <person name="Ivanova N."/>
            <person name="Klenk H.P."/>
            <person name="Woyke T."/>
        </authorList>
    </citation>
    <scope>NUCLEOTIDE SEQUENCE [LARGE SCALE GENOMIC DNA]</scope>
    <source>
        <strain evidence="2">ATCC 8093 / DSM 506 / JCM 20403 / CCM 1077 / IAM 12100 / NBRC 12443 / NCIMB 10456</strain>
    </source>
</reference>
<evidence type="ECO:0008006" key="3">
    <source>
        <dbReference type="Google" id="ProtNLM"/>
    </source>
</evidence>
<dbReference type="HOGENOM" id="CLU_026771_0_0_5"/>
<dbReference type="EMBL" id="CP002026">
    <property type="protein sequence ID" value="ADH88509.1"/>
    <property type="molecule type" value="Genomic_DNA"/>
</dbReference>
<sequence>MAETLHPRPCEASFGLAEKVGFLSDGRNLPDHPGSVEARETHMSWVFLTQNRVYKLKKPVRFPYLDFSTLERRAAICQAEDRLNRRLAPDVYLGVVPLTANASGLTVGGRGETVDWLVVMRRLDAAESLETLLLERRLRPAQIDQVASALRQFYGHARHVPISVERHLGDWRHAIEANGRVLLDSRFRLPVGPIGRTLAAQRRFLDARADALAARVRDGRIVDAHGDLRPEHVWPIRPITIIDCLEFDARLRALDPLDEVAFLHLECERLGARWAGERLRRRLAARLGDDPSSGLFLFYRSHRALLRARLSIAHLYDAAPRTPDKWPRQARAYLKLATRDAARLDRMLRTP</sequence>
<organism evidence="1 2">
    <name type="scientific">Ancylobacter novellus (strain ATCC 8093 / DSM 506 / JCM 20403 / CCM 1077 / IAM 12100 / NBRC 12443 / NCIMB 10456)</name>
    <name type="common">Starkeya novella</name>
    <dbReference type="NCBI Taxonomy" id="639283"/>
    <lineage>
        <taxon>Bacteria</taxon>
        <taxon>Pseudomonadati</taxon>
        <taxon>Pseudomonadota</taxon>
        <taxon>Alphaproteobacteria</taxon>
        <taxon>Hyphomicrobiales</taxon>
        <taxon>Xanthobacteraceae</taxon>
        <taxon>Ancylobacter</taxon>
    </lineage>
</organism>
<dbReference type="AlphaFoldDB" id="D7A7R1"/>
<dbReference type="STRING" id="639283.Snov_1190"/>
<evidence type="ECO:0000313" key="2">
    <source>
        <dbReference type="Proteomes" id="UP000006633"/>
    </source>
</evidence>
<dbReference type="SUPFAM" id="SSF56112">
    <property type="entry name" value="Protein kinase-like (PK-like)"/>
    <property type="match status" value="1"/>
</dbReference>
<dbReference type="PANTHER" id="PTHR43883:SF1">
    <property type="entry name" value="GLUCONOKINASE"/>
    <property type="match status" value="1"/>
</dbReference>
<name>D7A7R1_ANCN5</name>
<dbReference type="Proteomes" id="UP000006633">
    <property type="component" value="Chromosome"/>
</dbReference>
<dbReference type="eggNOG" id="COG2187">
    <property type="taxonomic scope" value="Bacteria"/>
</dbReference>
<dbReference type="InterPro" id="IPR052732">
    <property type="entry name" value="Cell-binding_unc_protein"/>
</dbReference>
<dbReference type="OrthoDB" id="9810277at2"/>
<proteinExistence type="predicted"/>
<dbReference type="KEGG" id="sno:Snov_1190"/>
<gene>
    <name evidence="1" type="ordered locus">Snov_1190</name>
</gene>
<evidence type="ECO:0000313" key="1">
    <source>
        <dbReference type="EMBL" id="ADH88509.1"/>
    </source>
</evidence>
<dbReference type="InterPro" id="IPR011009">
    <property type="entry name" value="Kinase-like_dom_sf"/>
</dbReference>